<accession>A0A6I9UGT7</accession>
<dbReference type="Pfam" id="PF06813">
    <property type="entry name" value="Nodulin-like"/>
    <property type="match status" value="1"/>
</dbReference>
<organism evidence="9 10">
    <name type="scientific">Sesamum indicum</name>
    <name type="common">Oriental sesame</name>
    <name type="synonym">Sesamum orientale</name>
    <dbReference type="NCBI Taxonomy" id="4182"/>
    <lineage>
        <taxon>Eukaryota</taxon>
        <taxon>Viridiplantae</taxon>
        <taxon>Streptophyta</taxon>
        <taxon>Embryophyta</taxon>
        <taxon>Tracheophyta</taxon>
        <taxon>Spermatophyta</taxon>
        <taxon>Magnoliopsida</taxon>
        <taxon>eudicotyledons</taxon>
        <taxon>Gunneridae</taxon>
        <taxon>Pentapetalae</taxon>
        <taxon>asterids</taxon>
        <taxon>lamiids</taxon>
        <taxon>Lamiales</taxon>
        <taxon>Pedaliaceae</taxon>
        <taxon>Sesamum</taxon>
    </lineage>
</organism>
<feature type="transmembrane region" description="Helical" evidence="6">
    <location>
        <begin position="234"/>
        <end position="256"/>
    </location>
</feature>
<name>A0A6I9UGT7_SESIN</name>
<evidence type="ECO:0000256" key="5">
    <source>
        <dbReference type="ARBA" id="ARBA00044504"/>
    </source>
</evidence>
<evidence type="ECO:0000259" key="8">
    <source>
        <dbReference type="Pfam" id="PF23262"/>
    </source>
</evidence>
<feature type="transmembrane region" description="Helical" evidence="6">
    <location>
        <begin position="64"/>
        <end position="88"/>
    </location>
</feature>
<evidence type="ECO:0000313" key="11">
    <source>
        <dbReference type="RefSeq" id="XP_020553405.1"/>
    </source>
</evidence>
<feature type="transmembrane region" description="Helical" evidence="6">
    <location>
        <begin position="100"/>
        <end position="126"/>
    </location>
</feature>
<keyword evidence="9" id="KW-1185">Reference proteome</keyword>
<evidence type="ECO:0000313" key="9">
    <source>
        <dbReference type="Proteomes" id="UP000504604"/>
    </source>
</evidence>
<evidence type="ECO:0000256" key="6">
    <source>
        <dbReference type="SAM" id="Phobius"/>
    </source>
</evidence>
<feature type="transmembrane region" description="Helical" evidence="6">
    <location>
        <begin position="394"/>
        <end position="416"/>
    </location>
</feature>
<evidence type="ECO:0000256" key="2">
    <source>
        <dbReference type="ARBA" id="ARBA00022692"/>
    </source>
</evidence>
<gene>
    <name evidence="10 11" type="primary">LOC105173396</name>
</gene>
<dbReference type="Pfam" id="PF23262">
    <property type="entry name" value="NFD4_C"/>
    <property type="match status" value="1"/>
</dbReference>
<evidence type="ECO:0000313" key="10">
    <source>
        <dbReference type="RefSeq" id="XP_011093417.1"/>
    </source>
</evidence>
<dbReference type="GO" id="GO:0016020">
    <property type="term" value="C:membrane"/>
    <property type="evidence" value="ECO:0007669"/>
    <property type="project" value="UniProtKB-SubCell"/>
</dbReference>
<dbReference type="OrthoDB" id="410267at2759"/>
<protein>
    <submittedName>
        <fullName evidence="10 11">Protein NUCLEAR FUSION DEFECTIVE 4-like</fullName>
    </submittedName>
</protein>
<dbReference type="KEGG" id="sind:105173396"/>
<feature type="transmembrane region" description="Helical" evidence="6">
    <location>
        <begin position="331"/>
        <end position="349"/>
    </location>
</feature>
<dbReference type="InterPro" id="IPR056555">
    <property type="entry name" value="NFD4_C"/>
</dbReference>
<comment type="similarity">
    <text evidence="5">Belongs to the major facilitator superfamily. Phosphate:H(+) symporter (TC 2.A.1.9) family.</text>
</comment>
<feature type="transmembrane region" description="Helical" evidence="6">
    <location>
        <begin position="422"/>
        <end position="450"/>
    </location>
</feature>
<keyword evidence="2 6" id="KW-0812">Transmembrane</keyword>
<dbReference type="Gramene" id="SIN_1025005.t">
    <property type="protein sequence ID" value="SIN_1025005.t"/>
    <property type="gene ID" value="SIN_1025005"/>
</dbReference>
<feature type="domain" description="Nodulin-like" evidence="7">
    <location>
        <begin position="7"/>
        <end position="257"/>
    </location>
</feature>
<feature type="transmembrane region" description="Helical" evidence="6">
    <location>
        <begin position="365"/>
        <end position="382"/>
    </location>
</feature>
<dbReference type="AlphaFoldDB" id="A0A6I9UGT7"/>
<sequence length="559" mass="61320">MEVESRKWVVLVATTWIQAFVGTNMDFPAYSTGLKSALGISQAQLNYISVASDMGKALGWCSGLCLLYFPAWAVLFVAAVMGLVGYGLQWLLLLDILTLPYFLVLMLSLLAGCSICWFNTVCYVICIKYFPANKALALSLSTSFSSLSGAMYNLIANSINPNDHKLFLLLNAVLPLITSAAALLVMIRYSPPDAPPLDGTHHHDTANFLLSTAVAISAGLYLLVLNSVSSDVTVARLVLTGAIVLLVLPLVTPLMVPGVVNISFQQEDSSFILIDKDHRELLEVQMQSPNGFLDRDLKKEDVDNNPLFKDERPVVLGEEHSTKLLITRLDFWLYYVAYMCGGTIALAYSNNLGQISESLGYHSDVRSLVCLYSACSFFGRLLSTAPDFLRDKMYYARTGWLASALVPTQVAFLLLVSSDSKAALTTATALIGLSSGFVYSAAVSITAELFGPNSAGVNHNILITNIPLGSLVYSHLAALVYEANIGKSDKVVSQDGSKVCIGWGCYHETFVWWWWISLLGLSCSLLLSRRSKTTYDRLERQKHRTHFMLLRPFPSSDGF</sequence>
<dbReference type="GeneID" id="105173396"/>
<feature type="domain" description="NFD4 C-terminal" evidence="8">
    <location>
        <begin position="318"/>
        <end position="533"/>
    </location>
</feature>
<dbReference type="Gene3D" id="1.20.1250.20">
    <property type="entry name" value="MFS general substrate transporter like domains"/>
    <property type="match status" value="1"/>
</dbReference>
<reference evidence="10 11" key="1">
    <citation type="submission" date="2025-04" db="UniProtKB">
        <authorList>
            <consortium name="RefSeq"/>
        </authorList>
    </citation>
    <scope>IDENTIFICATION</scope>
</reference>
<keyword evidence="3 6" id="KW-1133">Transmembrane helix</keyword>
<feature type="transmembrane region" description="Helical" evidence="6">
    <location>
        <begin position="512"/>
        <end position="528"/>
    </location>
</feature>
<feature type="transmembrane region" description="Helical" evidence="6">
    <location>
        <begin position="208"/>
        <end position="228"/>
    </location>
</feature>
<keyword evidence="4 6" id="KW-0472">Membrane</keyword>
<dbReference type="RefSeq" id="XP_020553405.1">
    <property type="nucleotide sequence ID" value="XM_020697746.1"/>
</dbReference>
<evidence type="ECO:0000259" key="7">
    <source>
        <dbReference type="Pfam" id="PF06813"/>
    </source>
</evidence>
<feature type="transmembrane region" description="Helical" evidence="6">
    <location>
        <begin position="167"/>
        <end position="187"/>
    </location>
</feature>
<evidence type="ECO:0000256" key="3">
    <source>
        <dbReference type="ARBA" id="ARBA00022989"/>
    </source>
</evidence>
<dbReference type="PANTHER" id="PTHR21576:SF134">
    <property type="entry name" value="NODULIN-LIKE DOMAIN-CONTAINING PROTEIN"/>
    <property type="match status" value="1"/>
</dbReference>
<dbReference type="RefSeq" id="XP_011093417.1">
    <property type="nucleotide sequence ID" value="XM_011095115.2"/>
</dbReference>
<proteinExistence type="inferred from homology"/>
<dbReference type="InterPro" id="IPR010658">
    <property type="entry name" value="Nodulin-like"/>
</dbReference>
<dbReference type="SUPFAM" id="SSF103473">
    <property type="entry name" value="MFS general substrate transporter"/>
    <property type="match status" value="1"/>
</dbReference>
<comment type="subcellular location">
    <subcellularLocation>
        <location evidence="1">Membrane</location>
        <topology evidence="1">Multi-pass membrane protein</topology>
    </subcellularLocation>
</comment>
<dbReference type="Proteomes" id="UP000504604">
    <property type="component" value="Linkage group LG11"/>
</dbReference>
<evidence type="ECO:0000256" key="4">
    <source>
        <dbReference type="ARBA" id="ARBA00023136"/>
    </source>
</evidence>
<dbReference type="PANTHER" id="PTHR21576">
    <property type="entry name" value="UNCHARACTERIZED NODULIN-LIKE PROTEIN"/>
    <property type="match status" value="1"/>
</dbReference>
<dbReference type="InterPro" id="IPR036259">
    <property type="entry name" value="MFS_trans_sf"/>
</dbReference>
<evidence type="ECO:0000256" key="1">
    <source>
        <dbReference type="ARBA" id="ARBA00004141"/>
    </source>
</evidence>